<sequence>MLWKSIPRNLHQPVKAVISAVEVGAQQQPPTYPLVPHFTEFLAISFWPLCLWSLPKGAFQVGIWLATTPEKGCHLMILQSSRCIPWNH</sequence>
<reference evidence="1" key="1">
    <citation type="submission" date="2016-11" db="EMBL/GenBank/DDBJ databases">
        <title>The genome of Nicotiana attenuata.</title>
        <authorList>
            <person name="Xu S."/>
            <person name="Brockmoeller T."/>
            <person name="Gaquerel E."/>
            <person name="Navarro A."/>
            <person name="Kuhl H."/>
            <person name="Gase K."/>
            <person name="Ling Z."/>
            <person name="Zhou W."/>
            <person name="Kreitzer C."/>
            <person name="Stanke M."/>
            <person name="Tang H."/>
            <person name="Lyons E."/>
            <person name="Pandey P."/>
            <person name="Pandey S.P."/>
            <person name="Timmermann B."/>
            <person name="Baldwin I.T."/>
        </authorList>
    </citation>
    <scope>NUCLEOTIDE SEQUENCE [LARGE SCALE GENOMIC DNA]</scope>
    <source>
        <strain evidence="1">UT</strain>
    </source>
</reference>
<proteinExistence type="predicted"/>
<keyword evidence="2" id="KW-1185">Reference proteome</keyword>
<comment type="caution">
    <text evidence="1">The sequence shown here is derived from an EMBL/GenBank/DDBJ whole genome shotgun (WGS) entry which is preliminary data.</text>
</comment>
<protein>
    <submittedName>
        <fullName evidence="1">Uncharacterized protein</fullName>
    </submittedName>
</protein>
<dbReference type="Proteomes" id="UP000187609">
    <property type="component" value="Unassembled WGS sequence"/>
</dbReference>
<gene>
    <name evidence="1" type="ORF">A4A49_25668</name>
</gene>
<dbReference type="AlphaFoldDB" id="A0A314KL00"/>
<name>A0A314KL00_NICAT</name>
<accession>A0A314KL00</accession>
<evidence type="ECO:0000313" key="2">
    <source>
        <dbReference type="Proteomes" id="UP000187609"/>
    </source>
</evidence>
<organism evidence="1 2">
    <name type="scientific">Nicotiana attenuata</name>
    <name type="common">Coyote tobacco</name>
    <dbReference type="NCBI Taxonomy" id="49451"/>
    <lineage>
        <taxon>Eukaryota</taxon>
        <taxon>Viridiplantae</taxon>
        <taxon>Streptophyta</taxon>
        <taxon>Embryophyta</taxon>
        <taxon>Tracheophyta</taxon>
        <taxon>Spermatophyta</taxon>
        <taxon>Magnoliopsida</taxon>
        <taxon>eudicotyledons</taxon>
        <taxon>Gunneridae</taxon>
        <taxon>Pentapetalae</taxon>
        <taxon>asterids</taxon>
        <taxon>lamiids</taxon>
        <taxon>Solanales</taxon>
        <taxon>Solanaceae</taxon>
        <taxon>Nicotianoideae</taxon>
        <taxon>Nicotianeae</taxon>
        <taxon>Nicotiana</taxon>
    </lineage>
</organism>
<evidence type="ECO:0000313" key="1">
    <source>
        <dbReference type="EMBL" id="OIT30045.1"/>
    </source>
</evidence>
<dbReference type="Gramene" id="OIT30045">
    <property type="protein sequence ID" value="OIT30045"/>
    <property type="gene ID" value="A4A49_25668"/>
</dbReference>
<dbReference type="EMBL" id="MJEQ01001617">
    <property type="protein sequence ID" value="OIT30045.1"/>
    <property type="molecule type" value="Genomic_DNA"/>
</dbReference>